<evidence type="ECO:0000313" key="4">
    <source>
        <dbReference type="EMBL" id="EOK16348.1"/>
    </source>
</evidence>
<dbReference type="NCBIfam" id="TIGR01446">
    <property type="entry name" value="DnaD_dom"/>
    <property type="match status" value="1"/>
</dbReference>
<dbReference type="PATRIC" id="fig|1169311.3.peg.250"/>
<organism evidence="4 5">
    <name type="scientific">Enterococcus faecalis ATCC 6055</name>
    <dbReference type="NCBI Taxonomy" id="1169311"/>
    <lineage>
        <taxon>Bacteria</taxon>
        <taxon>Bacillati</taxon>
        <taxon>Bacillota</taxon>
        <taxon>Bacilli</taxon>
        <taxon>Lactobacillales</taxon>
        <taxon>Enterococcaceae</taxon>
        <taxon>Enterococcus</taxon>
    </lineage>
</organism>
<dbReference type="RefSeq" id="WP_010828485.1">
    <property type="nucleotide sequence ID" value="NZ_KB944840.1"/>
</dbReference>
<feature type="domain" description="DnaB/C C-terminal" evidence="3">
    <location>
        <begin position="176"/>
        <end position="249"/>
    </location>
</feature>
<dbReference type="Proteomes" id="UP000013638">
    <property type="component" value="Unassembled WGS sequence"/>
</dbReference>
<dbReference type="InterPro" id="IPR053162">
    <property type="entry name" value="DnaD"/>
</dbReference>
<dbReference type="Pfam" id="PF07261">
    <property type="entry name" value="DnaB_2"/>
    <property type="match status" value="1"/>
</dbReference>
<dbReference type="HOGENOM" id="CLU_074315_2_0_9"/>
<dbReference type="EMBL" id="ASDZ01000003">
    <property type="protein sequence ID" value="EOK16348.1"/>
    <property type="molecule type" value="Genomic_DNA"/>
</dbReference>
<dbReference type="SUPFAM" id="SSF158499">
    <property type="entry name" value="DnaD domain-like"/>
    <property type="match status" value="1"/>
</dbReference>
<name>R3IF68_ENTFL</name>
<dbReference type="AlphaFoldDB" id="R3IF68"/>
<reference evidence="4 5" key="1">
    <citation type="submission" date="2013-02" db="EMBL/GenBank/DDBJ databases">
        <title>The Genome Sequence of Enterococcus faecalis ATCC_6055.</title>
        <authorList>
            <consortium name="The Broad Institute Genome Sequencing Platform"/>
            <consortium name="The Broad Institute Genome Sequencing Center for Infectious Disease"/>
            <person name="Earl A.M."/>
            <person name="Gilmore M.S."/>
            <person name="Lebreton F."/>
            <person name="Walker B."/>
            <person name="Young S.K."/>
            <person name="Zeng Q."/>
            <person name="Gargeya S."/>
            <person name="Fitzgerald M."/>
            <person name="Haas B."/>
            <person name="Abouelleil A."/>
            <person name="Alvarado L."/>
            <person name="Arachchi H.M."/>
            <person name="Berlin A.M."/>
            <person name="Chapman S.B."/>
            <person name="Dewar J."/>
            <person name="Goldberg J."/>
            <person name="Griggs A."/>
            <person name="Gujja S."/>
            <person name="Hansen M."/>
            <person name="Howarth C."/>
            <person name="Imamovic A."/>
            <person name="Larimer J."/>
            <person name="McCowan C."/>
            <person name="Murphy C."/>
            <person name="Neiman D."/>
            <person name="Pearson M."/>
            <person name="Priest M."/>
            <person name="Roberts A."/>
            <person name="Saif S."/>
            <person name="Shea T."/>
            <person name="Sisk P."/>
            <person name="Sykes S."/>
            <person name="Wortman J."/>
            <person name="Nusbaum C."/>
            <person name="Birren B."/>
        </authorList>
    </citation>
    <scope>NUCLEOTIDE SEQUENCE [LARGE SCALE GENOMIC DNA]</scope>
    <source>
        <strain evidence="4 5">ATCC 6055</strain>
    </source>
</reference>
<feature type="region of interest" description="Disordered" evidence="2">
    <location>
        <begin position="254"/>
        <end position="291"/>
    </location>
</feature>
<evidence type="ECO:0000259" key="3">
    <source>
        <dbReference type="Pfam" id="PF07261"/>
    </source>
</evidence>
<dbReference type="InterPro" id="IPR034829">
    <property type="entry name" value="DnaD-like_sf"/>
</dbReference>
<proteinExistence type="inferred from homology"/>
<protein>
    <submittedName>
        <fullName evidence="4">DnaD domain-containing protein</fullName>
    </submittedName>
</protein>
<comment type="similarity">
    <text evidence="1">Belongs to the DnaB/DnaD family.</text>
</comment>
<dbReference type="PANTHER" id="PTHR37293">
    <property type="entry name" value="PHAGE REPLICATION PROTEIN-RELATED"/>
    <property type="match status" value="1"/>
</dbReference>
<evidence type="ECO:0000256" key="1">
    <source>
        <dbReference type="ARBA" id="ARBA00093462"/>
    </source>
</evidence>
<evidence type="ECO:0000256" key="2">
    <source>
        <dbReference type="SAM" id="MobiDB-lite"/>
    </source>
</evidence>
<comment type="caution">
    <text evidence="4">The sequence shown here is derived from an EMBL/GenBank/DDBJ whole genome shotgun (WGS) entry which is preliminary data.</text>
</comment>
<sequence length="307" mass="35262">MDYFRQRREYRKLKQNEIDISIGQNNLYRELLDYANDEGKLDDWFPLKNSALTDLTGLSTQGVAKARNSLIQMNLIKYRPGKKNAEKPQYKILPLYNKRLSKSVTTSLTKNNDENGENVPKCDKQFTSSVTAGSQVVAQTVVQPVAQTVEHKDLTSTIQELDKDNKYIYQDDLGVYEFIQQAWKKAPTGLLQGALGPWIKEWGPELVLYAFKLAYENSVEMQGLKKYVQAILNNWAKRDIKTLEDAEKAREAFEEQKRAGRGGYQKKPVREEKLPNWDGMQEDTPLSDEEQADLQRQMQELLGDNGT</sequence>
<dbReference type="InterPro" id="IPR006343">
    <property type="entry name" value="DnaB/C_C"/>
</dbReference>
<gene>
    <name evidence="4" type="ORF">WOU_00250</name>
</gene>
<evidence type="ECO:0000313" key="5">
    <source>
        <dbReference type="Proteomes" id="UP000013638"/>
    </source>
</evidence>
<dbReference type="PANTHER" id="PTHR37293:SF5">
    <property type="entry name" value="DNA REPLICATION PROTEIN"/>
    <property type="match status" value="1"/>
</dbReference>
<accession>R3IF68</accession>
<dbReference type="Gene3D" id="1.10.10.630">
    <property type="entry name" value="DnaD domain-like"/>
    <property type="match status" value="1"/>
</dbReference>